<dbReference type="GO" id="GO:0003676">
    <property type="term" value="F:nucleic acid binding"/>
    <property type="evidence" value="ECO:0007669"/>
    <property type="project" value="InterPro"/>
</dbReference>
<feature type="domain" description="Piwi" evidence="1">
    <location>
        <begin position="1"/>
        <end position="80"/>
    </location>
</feature>
<dbReference type="PROSITE" id="PS50822">
    <property type="entry name" value="PIWI"/>
    <property type="match status" value="1"/>
</dbReference>
<reference evidence="2 3" key="1">
    <citation type="journal article" date="2023" name="Arcadia Sci">
        <title>De novo assembly of a long-read Amblyomma americanum tick genome.</title>
        <authorList>
            <person name="Chou S."/>
            <person name="Poskanzer K.E."/>
            <person name="Rollins M."/>
            <person name="Thuy-Boun P.S."/>
        </authorList>
    </citation>
    <scope>NUCLEOTIDE SEQUENCE [LARGE SCALE GENOMIC DNA]</scope>
    <source>
        <strain evidence="2">F_SG_1</strain>
        <tissue evidence="2">Salivary glands</tissue>
    </source>
</reference>
<dbReference type="AlphaFoldDB" id="A0AAQ4FL90"/>
<gene>
    <name evidence="2" type="ORF">V5799_022949</name>
</gene>
<organism evidence="2 3">
    <name type="scientific">Amblyomma americanum</name>
    <name type="common">Lone star tick</name>
    <dbReference type="NCBI Taxonomy" id="6943"/>
    <lineage>
        <taxon>Eukaryota</taxon>
        <taxon>Metazoa</taxon>
        <taxon>Ecdysozoa</taxon>
        <taxon>Arthropoda</taxon>
        <taxon>Chelicerata</taxon>
        <taxon>Arachnida</taxon>
        <taxon>Acari</taxon>
        <taxon>Parasitiformes</taxon>
        <taxon>Ixodida</taxon>
        <taxon>Ixodoidea</taxon>
        <taxon>Ixodidae</taxon>
        <taxon>Amblyomminae</taxon>
        <taxon>Amblyomma</taxon>
    </lineage>
</organism>
<dbReference type="InterPro" id="IPR012337">
    <property type="entry name" value="RNaseH-like_sf"/>
</dbReference>
<protein>
    <recommendedName>
        <fullName evidence="1">Piwi domain-containing protein</fullName>
    </recommendedName>
</protein>
<name>A0AAQ4FL90_AMBAM</name>
<dbReference type="Pfam" id="PF02171">
    <property type="entry name" value="Piwi"/>
    <property type="match status" value="1"/>
</dbReference>
<evidence type="ECO:0000313" key="2">
    <source>
        <dbReference type="EMBL" id="KAK8787272.1"/>
    </source>
</evidence>
<evidence type="ECO:0000259" key="1">
    <source>
        <dbReference type="PROSITE" id="PS50822"/>
    </source>
</evidence>
<evidence type="ECO:0000313" key="3">
    <source>
        <dbReference type="Proteomes" id="UP001321473"/>
    </source>
</evidence>
<comment type="caution">
    <text evidence="2">The sequence shown here is derived from an EMBL/GenBank/DDBJ whole genome shotgun (WGS) entry which is preliminary data.</text>
</comment>
<proteinExistence type="predicted"/>
<dbReference type="InterPro" id="IPR036397">
    <property type="entry name" value="RNaseH_sf"/>
</dbReference>
<dbReference type="EMBL" id="JARKHS020001963">
    <property type="protein sequence ID" value="KAK8787272.1"/>
    <property type="molecule type" value="Genomic_DNA"/>
</dbReference>
<accession>A0AAQ4FL90</accession>
<dbReference type="Gene3D" id="3.30.420.10">
    <property type="entry name" value="Ribonuclease H-like superfamily/Ribonuclease H"/>
    <property type="match status" value="1"/>
</dbReference>
<dbReference type="SUPFAM" id="SSF53098">
    <property type="entry name" value="Ribonuclease H-like"/>
    <property type="match status" value="1"/>
</dbReference>
<dbReference type="Proteomes" id="UP001321473">
    <property type="component" value="Unassembled WGS sequence"/>
</dbReference>
<keyword evidence="3" id="KW-1185">Reference proteome</keyword>
<sequence length="80" mass="8855">MAFVVGTRHISTLSFLSNRENVTNPLPGTVVDSEVTRPERYDFFLASQSVRQSTVAPSHYNVIYATTGLKPDHMQLLASS</sequence>
<dbReference type="InterPro" id="IPR003165">
    <property type="entry name" value="Piwi"/>
</dbReference>
<dbReference type="PANTHER" id="PTHR22891">
    <property type="entry name" value="EUKARYOTIC TRANSLATION INITIATION FACTOR 2C"/>
    <property type="match status" value="1"/>
</dbReference>